<feature type="transmembrane region" description="Helical" evidence="20">
    <location>
        <begin position="1902"/>
        <end position="1919"/>
    </location>
</feature>
<feature type="transmembrane region" description="Helical" evidence="20">
    <location>
        <begin position="1709"/>
        <end position="1729"/>
    </location>
</feature>
<feature type="transmembrane region" description="Helical" evidence="20">
    <location>
        <begin position="1767"/>
        <end position="1784"/>
    </location>
</feature>
<feature type="transmembrane region" description="Helical" evidence="20">
    <location>
        <begin position="1566"/>
        <end position="1584"/>
    </location>
</feature>
<dbReference type="PANTHER" id="PTHR42985:SF5">
    <property type="entry name" value="FI02094P-RELATED"/>
    <property type="match status" value="1"/>
</dbReference>
<evidence type="ECO:0000256" key="11">
    <source>
        <dbReference type="ARBA" id="ARBA00023053"/>
    </source>
</evidence>
<feature type="transmembrane region" description="Helical" evidence="20">
    <location>
        <begin position="834"/>
        <end position="855"/>
    </location>
</feature>
<feature type="transmembrane region" description="Helical" evidence="20">
    <location>
        <begin position="1741"/>
        <end position="1760"/>
    </location>
</feature>
<feature type="transmembrane region" description="Helical" evidence="20">
    <location>
        <begin position="1835"/>
        <end position="1857"/>
    </location>
</feature>
<dbReference type="InterPro" id="IPR038377">
    <property type="entry name" value="Na/Glc_symporter_sf"/>
</dbReference>
<evidence type="ECO:0000313" key="25">
    <source>
        <dbReference type="Proteomes" id="UP000076407"/>
    </source>
</evidence>
<keyword evidence="17" id="KW-0539">Nucleus</keyword>
<dbReference type="InterPro" id="IPR018328">
    <property type="entry name" value="Rad4_beta-hairpin_dom3"/>
</dbReference>
<evidence type="ECO:0000259" key="21">
    <source>
        <dbReference type="SMART" id="SM01030"/>
    </source>
</evidence>
<keyword evidence="15" id="KW-0739">Sodium transport</keyword>
<dbReference type="InterPro" id="IPR011990">
    <property type="entry name" value="TPR-like_helical_dom_sf"/>
</dbReference>
<comment type="subcellular location">
    <subcellularLocation>
        <location evidence="2">Cell membrane</location>
        <topology evidence="2">Multi-pass membrane protein</topology>
    </subcellularLocation>
    <subcellularLocation>
        <location evidence="1">Nucleus</location>
    </subcellularLocation>
</comment>
<comment type="similarity">
    <text evidence="3">Belongs to the sodium:solute symporter (SSF) (TC 2.A.21) family.</text>
</comment>
<keyword evidence="16" id="KW-0234">DNA repair</keyword>
<evidence type="ECO:0000256" key="16">
    <source>
        <dbReference type="ARBA" id="ARBA00023204"/>
    </source>
</evidence>
<evidence type="ECO:0000259" key="22">
    <source>
        <dbReference type="SMART" id="SM01031"/>
    </source>
</evidence>
<dbReference type="NCBIfam" id="TIGR00813">
    <property type="entry name" value="sss"/>
    <property type="match status" value="2"/>
</dbReference>
<dbReference type="GO" id="GO:0005739">
    <property type="term" value="C:mitochondrion"/>
    <property type="evidence" value="ECO:0007669"/>
    <property type="project" value="InterPro"/>
</dbReference>
<keyword evidence="12" id="KW-0406">Ion transport</keyword>
<evidence type="ECO:0000256" key="13">
    <source>
        <dbReference type="ARBA" id="ARBA00023125"/>
    </source>
</evidence>
<feature type="transmembrane region" description="Helical" evidence="20">
    <location>
        <begin position="1330"/>
        <end position="1349"/>
    </location>
</feature>
<reference evidence="24" key="1">
    <citation type="submission" date="2020-05" db="UniProtKB">
        <authorList>
            <consortium name="EnsemblMetazoa"/>
        </authorList>
    </citation>
    <scope>IDENTIFICATION</scope>
    <source>
        <strain evidence="24">SANGQUA</strain>
    </source>
</reference>
<dbReference type="FunFam" id="3.30.70.2460:FF:000001">
    <property type="entry name" value="DNA repair protein Rad4 family"/>
    <property type="match status" value="1"/>
</dbReference>
<evidence type="ECO:0000256" key="2">
    <source>
        <dbReference type="ARBA" id="ARBA00004651"/>
    </source>
</evidence>
<keyword evidence="13" id="KW-0238">DNA-binding</keyword>
<dbReference type="InterPro" id="IPR042488">
    <property type="entry name" value="Rad4_BHD3_sf"/>
</dbReference>
<feature type="transmembrane region" description="Helical" evidence="20">
    <location>
        <begin position="1020"/>
        <end position="1039"/>
    </location>
</feature>
<feature type="transmembrane region" description="Helical" evidence="20">
    <location>
        <begin position="784"/>
        <end position="803"/>
    </location>
</feature>
<feature type="transmembrane region" description="Helical" evidence="20">
    <location>
        <begin position="1454"/>
        <end position="1479"/>
    </location>
</feature>
<dbReference type="EnsemblMetazoa" id="AQUA007150-RA">
    <property type="protein sequence ID" value="AQUA007150-PA"/>
    <property type="gene ID" value="AQUA007150"/>
</dbReference>
<feature type="transmembrane region" description="Helical" evidence="20">
    <location>
        <begin position="2125"/>
        <end position="2145"/>
    </location>
</feature>
<evidence type="ECO:0000256" key="15">
    <source>
        <dbReference type="ARBA" id="ARBA00023201"/>
    </source>
</evidence>
<keyword evidence="7" id="KW-0597">Phosphoprotein</keyword>
<feature type="transmembrane region" description="Helical" evidence="20">
    <location>
        <begin position="1403"/>
        <end position="1433"/>
    </location>
</feature>
<dbReference type="GO" id="GO:0008033">
    <property type="term" value="P:tRNA processing"/>
    <property type="evidence" value="ECO:0007669"/>
    <property type="project" value="InterPro"/>
</dbReference>
<dbReference type="InterPro" id="IPR051163">
    <property type="entry name" value="Sodium:Solute_Symporter_SSF"/>
</dbReference>
<dbReference type="FunFam" id="3.40.50.11980:FF:000006">
    <property type="entry name" value="AGAP001968-PB"/>
    <property type="match status" value="1"/>
</dbReference>
<keyword evidence="5" id="KW-0813">Transport</keyword>
<feature type="transmembrane region" description="Helical" evidence="20">
    <location>
        <begin position="1485"/>
        <end position="1504"/>
    </location>
</feature>
<dbReference type="GO" id="GO:0006814">
    <property type="term" value="P:sodium ion transport"/>
    <property type="evidence" value="ECO:0007669"/>
    <property type="project" value="UniProtKB-KW"/>
</dbReference>
<feature type="transmembrane region" description="Helical" evidence="20">
    <location>
        <begin position="907"/>
        <end position="934"/>
    </location>
</feature>
<evidence type="ECO:0000256" key="10">
    <source>
        <dbReference type="ARBA" id="ARBA00022989"/>
    </source>
</evidence>
<dbReference type="Pfam" id="PF00474">
    <property type="entry name" value="SSF"/>
    <property type="match status" value="3"/>
</dbReference>
<evidence type="ECO:0000256" key="17">
    <source>
        <dbReference type="ARBA" id="ARBA00023242"/>
    </source>
</evidence>
<dbReference type="Proteomes" id="UP000076407">
    <property type="component" value="Unassembled WGS sequence"/>
</dbReference>
<comment type="similarity">
    <text evidence="4">Belongs to the XPC family.</text>
</comment>
<dbReference type="VEuPathDB" id="VectorBase:AQUA007150"/>
<feature type="transmembrane region" description="Helical" evidence="20">
    <location>
        <begin position="966"/>
        <end position="985"/>
    </location>
</feature>
<keyword evidence="11" id="KW-0915">Sodium</keyword>
<evidence type="ECO:0000256" key="20">
    <source>
        <dbReference type="SAM" id="Phobius"/>
    </source>
</evidence>
<dbReference type="CDD" id="cd11492">
    <property type="entry name" value="SLC5sbd_NIS-SMVT"/>
    <property type="match status" value="2"/>
</dbReference>
<dbReference type="GO" id="GO:0005886">
    <property type="term" value="C:plasma membrane"/>
    <property type="evidence" value="ECO:0007669"/>
    <property type="project" value="UniProtKB-SubCell"/>
</dbReference>
<keyword evidence="14 20" id="KW-0472">Membrane</keyword>
<dbReference type="InterPro" id="IPR001734">
    <property type="entry name" value="Na/solute_symporter"/>
</dbReference>
<dbReference type="PROSITE" id="PS50283">
    <property type="entry name" value="NA_SOLUT_SYMP_3"/>
    <property type="match status" value="4"/>
</dbReference>
<feature type="transmembrane region" description="Helical" evidence="20">
    <location>
        <begin position="1379"/>
        <end position="1397"/>
    </location>
</feature>
<dbReference type="Gene3D" id="2.20.20.110">
    <property type="entry name" value="Rad4, beta-hairpin domain BHD1"/>
    <property type="match status" value="1"/>
</dbReference>
<dbReference type="Pfam" id="PF16953">
    <property type="entry name" value="PRORP"/>
    <property type="match status" value="1"/>
</dbReference>
<feature type="transmembrane region" description="Helical" evidence="20">
    <location>
        <begin position="940"/>
        <end position="959"/>
    </location>
</feature>
<feature type="transmembrane region" description="Helical" evidence="20">
    <location>
        <begin position="1060"/>
        <end position="1085"/>
    </location>
</feature>
<feature type="transmembrane region" description="Helical" evidence="20">
    <location>
        <begin position="867"/>
        <end position="887"/>
    </location>
</feature>
<evidence type="ECO:0000256" key="5">
    <source>
        <dbReference type="ARBA" id="ARBA00022448"/>
    </source>
</evidence>
<feature type="transmembrane region" description="Helical" evidence="20">
    <location>
        <begin position="1925"/>
        <end position="1946"/>
    </location>
</feature>
<evidence type="ECO:0000259" key="23">
    <source>
        <dbReference type="SMART" id="SM01032"/>
    </source>
</evidence>
<feature type="transmembrane region" description="Helical" evidence="20">
    <location>
        <begin position="1223"/>
        <end position="1243"/>
    </location>
</feature>
<evidence type="ECO:0000256" key="9">
    <source>
        <dbReference type="ARBA" id="ARBA00022763"/>
    </source>
</evidence>
<organism evidence="24 25">
    <name type="scientific">Anopheles quadriannulatus</name>
    <name type="common">Mosquito</name>
    <dbReference type="NCBI Taxonomy" id="34691"/>
    <lineage>
        <taxon>Eukaryota</taxon>
        <taxon>Metazoa</taxon>
        <taxon>Ecdysozoa</taxon>
        <taxon>Arthropoda</taxon>
        <taxon>Hexapoda</taxon>
        <taxon>Insecta</taxon>
        <taxon>Pterygota</taxon>
        <taxon>Neoptera</taxon>
        <taxon>Endopterygota</taxon>
        <taxon>Diptera</taxon>
        <taxon>Nematocera</taxon>
        <taxon>Culicoidea</taxon>
        <taxon>Culicidae</taxon>
        <taxon>Anophelinae</taxon>
        <taxon>Anopheles</taxon>
    </lineage>
</organism>
<dbReference type="Gene3D" id="1.20.1730.10">
    <property type="entry name" value="Sodium/glucose cotransporter"/>
    <property type="match status" value="4"/>
</dbReference>
<dbReference type="GO" id="GO:0003677">
    <property type="term" value="F:DNA binding"/>
    <property type="evidence" value="ECO:0007669"/>
    <property type="project" value="UniProtKB-KW"/>
</dbReference>
<dbReference type="InterPro" id="IPR033495">
    <property type="entry name" value="MRPP3_PIN_dom"/>
</dbReference>
<feature type="transmembrane region" description="Helical" evidence="20">
    <location>
        <begin position="1190"/>
        <end position="1211"/>
    </location>
</feature>
<feature type="transmembrane region" description="Helical" evidence="20">
    <location>
        <begin position="2025"/>
        <end position="2046"/>
    </location>
</feature>
<feature type="transmembrane region" description="Helical" evidence="20">
    <location>
        <begin position="2151"/>
        <end position="2179"/>
    </location>
</feature>
<feature type="transmembrane region" description="Helical" evidence="20">
    <location>
        <begin position="1164"/>
        <end position="1184"/>
    </location>
</feature>
<dbReference type="CDD" id="cd18718">
    <property type="entry name" value="PIN_PRORP"/>
    <property type="match status" value="1"/>
</dbReference>
<evidence type="ECO:0000313" key="24">
    <source>
        <dbReference type="EnsemblMetazoa" id="AQUA007150-PA"/>
    </source>
</evidence>
<evidence type="ECO:0000256" key="3">
    <source>
        <dbReference type="ARBA" id="ARBA00006434"/>
    </source>
</evidence>
<evidence type="ECO:0000256" key="1">
    <source>
        <dbReference type="ARBA" id="ARBA00004123"/>
    </source>
</evidence>
<dbReference type="SMART" id="SM01030">
    <property type="entry name" value="BHD_1"/>
    <property type="match status" value="1"/>
</dbReference>
<evidence type="ECO:0000256" key="12">
    <source>
        <dbReference type="ARBA" id="ARBA00023065"/>
    </source>
</evidence>
<evidence type="ECO:0000256" key="6">
    <source>
        <dbReference type="ARBA" id="ARBA00022475"/>
    </source>
</evidence>
<dbReference type="SMART" id="SM01031">
    <property type="entry name" value="BHD_2"/>
    <property type="match status" value="1"/>
</dbReference>
<keyword evidence="8 20" id="KW-0812">Transmembrane</keyword>
<feature type="transmembrane region" description="Helical" evidence="20">
    <location>
        <begin position="1998"/>
        <end position="2018"/>
    </location>
</feature>
<evidence type="ECO:0000256" key="18">
    <source>
        <dbReference type="ARBA" id="ARBA00044536"/>
    </source>
</evidence>
<evidence type="ECO:0000256" key="19">
    <source>
        <dbReference type="ARBA" id="ARBA00044559"/>
    </source>
</evidence>
<feature type="domain" description="Rad4 beta-hairpin" evidence="21">
    <location>
        <begin position="524"/>
        <end position="576"/>
    </location>
</feature>
<evidence type="ECO:0000256" key="7">
    <source>
        <dbReference type="ARBA" id="ARBA00022553"/>
    </source>
</evidence>
<dbReference type="GO" id="GO:0005634">
    <property type="term" value="C:nucleus"/>
    <property type="evidence" value="ECO:0007669"/>
    <property type="project" value="UniProtKB-SubCell"/>
</dbReference>
<sequence>MFSRFNVLWLRRFAFPENVRYYAGVHQKNPQLKPATATVETIKAKLASSSTPTAEEWKSIRLNILNERRFNITNVDSVVLGLCPNLRMGKSYIAFLHQQGLQTNLAIVGKLLRLYRLKEGKLTEEDESDIWRMYSELREQNAILDANTCEHAINALTLTKHWKHCLELLEMIKISGTPDSSSYNCIATKAFQSGDESTGWIMMQEMCENKRLPNDDSFLAWLDYSRKREDQPFAANLERMLQFTHDRSVFLSKRIGKQLLELPSEFGIRVQETRITDGGKCSSCKGSLSSIVVSEDMFQSLRDKFLTAVLINKEIFNRTTPEELNRFQAFLAKTLPYDVVIDGLNVAFSSGNQKSPIVYAQQVAVVVRHYVRQKKRVLVIGRKHMDKWRSREMKYIRENSFLFLTDDLYVWVSGLLESTAIYFTFASFRSQDDPFLLYAALESGPKTDFFSRDLMRKHSFMLGNELSGVFKRWQQEHQYSLLSIMPDGRVLIKAPFKYELYAHKSCDNRWHVPLVQLGYRISKLRAPMPTTIAQCKNHPSYCLHRHLQKFQGIYPPDAPPLGYIQGEPLYARECVHTLHSREVWLRHAKVIRLFEQPYKIVRTKLKRQPADLELFGYWQTEDYIPPEPLNGIVPRNAYGNIEIFKECMLPKGTVHLKQYGLSYVCRKLGIDYAVAVVGFGVHAGGNHPVFDGIVICEEHRDRLLEAWRRHQDEVAQKRIEKKQNAVLNNWVKLVKGLLVRKKLKHKYNFEGCTTRNQLATMSSSAKLTVVEVRESLQRFGLADYIVFVASLLICVVIGVYFGWKDWSVQRKRKQNVRRGSAALNYLVGGRKMKIFPVAMSLIASFISGIAVMGASTETYLHGTQFCYVFTAIILMAVSMNFIFLPVYQGLEITSAYAYLQLRFDRRIRLLGSGLFTLATLLHLPIVIYVPALAFNQVSGVNVHIVSTSVCMVCIFYTLVGGIKAVVWTDVIQMFIMIGALILIVIKGTADIGGLGVLIERNMASGRIEAPNFNFDPTERHTIWAIFIGGGSFWMGKNAIHQMMIQRYLALPTFRDAQKALLCFTVGIILLLMTCFYNGLLIYATFHDCDPLTTGLAKAKDQLIPVLLMKVLGNYPGLAGLFISGIFSASLSSLSTGLNSLSAIVLEDFVKPFVRKPLSERSTRYIMRGTVLAFGIVAVALVLVVEKLGTVLQLSMSLVPISLGPLLGLFLLGMLLPWVDASSAFGGALCGLLTMSYIVIRAQIAVAAREMPIPAKPVSVEGCDKSGLTNRSNQACGTMADVTMLEGSTATMDELAGDASRLLLTESTTRAPGPSVEDISRSLQRFNWPDYVVFVLMLISCMVIGVFFGYKDHQKHKRQKHARRGSEALDYLVGGRKMKIIPVSVSLVASWISGISLLGTSTEIYVYGVQYCYIVSAVVLMGLMMNYIFLPVFHDLQITSAYEYLQMRFDKRMRLVGSILFTLASILWLPIVIYVPALAFNQVSGVNIHVITPIVCLVCIFYTSLGGLKAVVWTDVIQTGIMVGAMIIVIVKGTADVGGLSVVIERNSAGGRFEGPDFNLDPTARNTFWTLLIGGTFFWTSTNSINQNMMQRYLSLPSLGSARKALVLFLVGTTTLLAMCCYNGLLIFAMYHDCDPLSTGLAKAKDQLVPLLVMEVLGEYPGLAGLFVAGIFSAALSSLSTALNSLSAIVLEDFCKPFVSKPLTETQTRYIMRFTVLAFGALAVMMVIVVEKMGAVLQLSMSLGPVTLGPLFGLFLMGFFFPRINGSCAILGTTAGLLLMSYIVIRSQISIALKEIVFAEKPVTVEGCLYEFTPKNGTLFEADSTPGEKSLHHVSFLYYTMIGSVVPTIVGYLASFVLPRSKTDDIDPLLLAPFLRRFYRARDTKANHMTEVLHEFETKDIQLWISGISLLGTSTEIYVYGTQYCYIVFAVIMMGFVMHHVFLPVFHELQITSAYEYLQRRFDHRMRLFGSILFTVACLLWMPIVIYVPALAFNQVTGMSIHIVTPIVCMICVFYTSILARAKDQLLPLFVMETFAAYPGLLVYATYHECDPLTAQLVKAKDQLLPLFVMETFAAYPGMTGVFVAGIFSAALSSLSSALNALSAVTLEDFFKPYCRKPLTEKQTSYIMRGSVLVYGAVTVMLSLLVQHLGTVMQLAMTLSAASAAPLLGMFVMGILMPWVNGT</sequence>
<dbReference type="FunFam" id="2.20.20.110:FF:000001">
    <property type="entry name" value="DNA repair protein complementing XP-C cells"/>
    <property type="match status" value="1"/>
</dbReference>
<feature type="transmembrane region" description="Helical" evidence="20">
    <location>
        <begin position="1967"/>
        <end position="1992"/>
    </location>
</feature>
<dbReference type="InterPro" id="IPR018326">
    <property type="entry name" value="Rad4_beta-hairpin_dom1"/>
</dbReference>
<accession>A0A182XBF3</accession>
<dbReference type="Gene3D" id="3.30.70.2460">
    <property type="entry name" value="Rad4, beta-hairpin domain BHD3"/>
    <property type="match status" value="1"/>
</dbReference>
<feature type="transmembrane region" description="Helical" evidence="20">
    <location>
        <begin position="1662"/>
        <end position="1688"/>
    </location>
</feature>
<keyword evidence="9" id="KW-0227">DNA damage</keyword>
<dbReference type="GO" id="GO:0015293">
    <property type="term" value="F:symporter activity"/>
    <property type="evidence" value="ECO:0007669"/>
    <property type="project" value="TreeGrafter"/>
</dbReference>
<dbReference type="PANTHER" id="PTHR42985">
    <property type="entry name" value="SODIUM-COUPLED MONOCARBOXYLATE TRANSPORTER"/>
    <property type="match status" value="1"/>
</dbReference>
<dbReference type="Gene3D" id="3.40.50.11980">
    <property type="match status" value="1"/>
</dbReference>
<evidence type="ECO:0000256" key="4">
    <source>
        <dbReference type="ARBA" id="ARBA00009525"/>
    </source>
</evidence>
<feature type="domain" description="Rad4 beta-hairpin" evidence="23">
    <location>
        <begin position="633"/>
        <end position="707"/>
    </location>
</feature>
<feature type="transmembrane region" description="Helical" evidence="20">
    <location>
        <begin position="1605"/>
        <end position="1630"/>
    </location>
</feature>
<dbReference type="STRING" id="34691.A0A182XBF3"/>
<dbReference type="InterPro" id="IPR018327">
    <property type="entry name" value="BHD_2"/>
</dbReference>
<dbReference type="Gene3D" id="1.25.40.10">
    <property type="entry name" value="Tetratricopeptide repeat domain"/>
    <property type="match status" value="1"/>
</dbReference>
<dbReference type="Pfam" id="PF10403">
    <property type="entry name" value="BHD_1"/>
    <property type="match status" value="1"/>
</dbReference>
<keyword evidence="25" id="KW-1185">Reference proteome</keyword>
<keyword evidence="10 20" id="KW-1133">Transmembrane helix</keyword>
<protein>
    <recommendedName>
        <fullName evidence="18">Mitochondrial ribonuclease P catalytic subunit</fullName>
    </recommendedName>
    <alternativeName>
        <fullName evidence="19">Mitochondrial ribonuclease P protein 3</fullName>
    </alternativeName>
</protein>
<dbReference type="Pfam" id="PF10405">
    <property type="entry name" value="BHD_3"/>
    <property type="match status" value="1"/>
</dbReference>
<keyword evidence="6" id="KW-1003">Cell membrane</keyword>
<dbReference type="GO" id="GO:0006281">
    <property type="term" value="P:DNA repair"/>
    <property type="evidence" value="ECO:0007669"/>
    <property type="project" value="UniProtKB-KW"/>
</dbReference>
<dbReference type="InterPro" id="IPR031595">
    <property type="entry name" value="PRORP_C"/>
</dbReference>
<name>A0A182XBF3_ANOQN</name>
<evidence type="ECO:0000256" key="14">
    <source>
        <dbReference type="ARBA" id="ARBA00023136"/>
    </source>
</evidence>
<feature type="domain" description="Rad4 beta-hairpin" evidence="22">
    <location>
        <begin position="578"/>
        <end position="626"/>
    </location>
</feature>
<evidence type="ECO:0000256" key="8">
    <source>
        <dbReference type="ARBA" id="ARBA00022692"/>
    </source>
</evidence>
<proteinExistence type="inferred from homology"/>
<dbReference type="SMART" id="SM01032">
    <property type="entry name" value="BHD_3"/>
    <property type="match status" value="1"/>
</dbReference>